<reference evidence="3 4" key="1">
    <citation type="submission" date="2024-06" db="EMBL/GenBank/DDBJ databases">
        <title>A chromosome level genome sequence of Diviner's sage (Salvia divinorum).</title>
        <authorList>
            <person name="Ford S.A."/>
            <person name="Ro D.-K."/>
            <person name="Ness R.W."/>
            <person name="Phillips M.A."/>
        </authorList>
    </citation>
    <scope>NUCLEOTIDE SEQUENCE [LARGE SCALE GENOMIC DNA]</scope>
    <source>
        <strain evidence="3">SAF-2024a</strain>
        <tissue evidence="3">Leaf</tissue>
    </source>
</reference>
<dbReference type="PANTHER" id="PTHR33493">
    <property type="entry name" value="LATE EMBRYOGENESIS ABUNDANT PROTEIN 6-RELATED"/>
    <property type="match status" value="1"/>
</dbReference>
<evidence type="ECO:0000313" key="4">
    <source>
        <dbReference type="Proteomes" id="UP001567538"/>
    </source>
</evidence>
<evidence type="ECO:0008006" key="5">
    <source>
        <dbReference type="Google" id="ProtNLM"/>
    </source>
</evidence>
<dbReference type="Pfam" id="PF03760">
    <property type="entry name" value="LEA_1"/>
    <property type="match status" value="1"/>
</dbReference>
<keyword evidence="4" id="KW-1185">Reference proteome</keyword>
<feature type="compositionally biased region" description="Polar residues" evidence="2">
    <location>
        <begin position="78"/>
        <end position="96"/>
    </location>
</feature>
<dbReference type="PANTHER" id="PTHR33493:SF3">
    <property type="entry name" value="LATE EMBRYOGENESIS ABUNDANT PROTEIN, LEA_1 SUBGROUP"/>
    <property type="match status" value="1"/>
</dbReference>
<name>A0ABD1GU43_SALDI</name>
<feature type="region of interest" description="Disordered" evidence="2">
    <location>
        <begin position="57"/>
        <end position="134"/>
    </location>
</feature>
<evidence type="ECO:0000313" key="3">
    <source>
        <dbReference type="EMBL" id="KAL1546564.1"/>
    </source>
</evidence>
<sequence>MQAIKEKINDMKELRKAKAEAREVEKVERADAKTRLAVVHEVRKAREAEAAMDYHVQKAADKAAEAREDVPSGGAQLPSEQDVNDSLSYDQNSSPSHDLYSGGAPSDSGHDKAAFVDVPFSPETAAPPSQNKML</sequence>
<evidence type="ECO:0000256" key="1">
    <source>
        <dbReference type="ARBA" id="ARBA00010975"/>
    </source>
</evidence>
<evidence type="ECO:0000256" key="2">
    <source>
        <dbReference type="SAM" id="MobiDB-lite"/>
    </source>
</evidence>
<comment type="similarity">
    <text evidence="1">Belongs to the LEA type 1 family.</text>
</comment>
<organism evidence="3 4">
    <name type="scientific">Salvia divinorum</name>
    <name type="common">Maria pastora</name>
    <name type="synonym">Diviner's sage</name>
    <dbReference type="NCBI Taxonomy" id="28513"/>
    <lineage>
        <taxon>Eukaryota</taxon>
        <taxon>Viridiplantae</taxon>
        <taxon>Streptophyta</taxon>
        <taxon>Embryophyta</taxon>
        <taxon>Tracheophyta</taxon>
        <taxon>Spermatophyta</taxon>
        <taxon>Magnoliopsida</taxon>
        <taxon>eudicotyledons</taxon>
        <taxon>Gunneridae</taxon>
        <taxon>Pentapetalae</taxon>
        <taxon>asterids</taxon>
        <taxon>lamiids</taxon>
        <taxon>Lamiales</taxon>
        <taxon>Lamiaceae</taxon>
        <taxon>Nepetoideae</taxon>
        <taxon>Mentheae</taxon>
        <taxon>Salviinae</taxon>
        <taxon>Salvia</taxon>
        <taxon>Salvia subgen. Calosphace</taxon>
    </lineage>
</organism>
<gene>
    <name evidence="3" type="ORF">AAHA92_23144</name>
</gene>
<comment type="caution">
    <text evidence="3">The sequence shown here is derived from an EMBL/GenBank/DDBJ whole genome shotgun (WGS) entry which is preliminary data.</text>
</comment>
<dbReference type="EMBL" id="JBEAFC010000008">
    <property type="protein sequence ID" value="KAL1546564.1"/>
    <property type="molecule type" value="Genomic_DNA"/>
</dbReference>
<dbReference type="InterPro" id="IPR005513">
    <property type="entry name" value="LEA_1"/>
</dbReference>
<feature type="compositionally biased region" description="Basic and acidic residues" evidence="2">
    <location>
        <begin position="57"/>
        <end position="70"/>
    </location>
</feature>
<accession>A0ABD1GU43</accession>
<dbReference type="Proteomes" id="UP001567538">
    <property type="component" value="Unassembled WGS sequence"/>
</dbReference>
<protein>
    <recommendedName>
        <fullName evidence="5">Late embryogenesis abundant protein</fullName>
    </recommendedName>
</protein>
<proteinExistence type="inferred from homology"/>
<dbReference type="AlphaFoldDB" id="A0ABD1GU43"/>